<feature type="disulfide bond" evidence="2">
    <location>
        <begin position="167"/>
        <end position="176"/>
    </location>
</feature>
<keyword evidence="2" id="KW-0245">EGF-like domain</keyword>
<dbReference type="PANTHER" id="PTHR24033">
    <property type="entry name" value="EGF-LIKE DOMAIN-CONTAINING PROTEIN"/>
    <property type="match status" value="1"/>
</dbReference>
<evidence type="ECO:0000313" key="4">
    <source>
        <dbReference type="EMBL" id="VDM81151.1"/>
    </source>
</evidence>
<proteinExistence type="predicted"/>
<evidence type="ECO:0000256" key="2">
    <source>
        <dbReference type="PROSITE-ProRule" id="PRU00076"/>
    </source>
</evidence>
<organism evidence="4 5">
    <name type="scientific">Strongylus vulgaris</name>
    <name type="common">Blood worm</name>
    <dbReference type="NCBI Taxonomy" id="40348"/>
    <lineage>
        <taxon>Eukaryota</taxon>
        <taxon>Metazoa</taxon>
        <taxon>Ecdysozoa</taxon>
        <taxon>Nematoda</taxon>
        <taxon>Chromadorea</taxon>
        <taxon>Rhabditida</taxon>
        <taxon>Rhabditina</taxon>
        <taxon>Rhabditomorpha</taxon>
        <taxon>Strongyloidea</taxon>
        <taxon>Strongylidae</taxon>
        <taxon>Strongylus</taxon>
    </lineage>
</organism>
<evidence type="ECO:0000256" key="1">
    <source>
        <dbReference type="ARBA" id="ARBA00023157"/>
    </source>
</evidence>
<comment type="caution">
    <text evidence="2">Lacks conserved residue(s) required for the propagation of feature annotation.</text>
</comment>
<dbReference type="SUPFAM" id="SSF57196">
    <property type="entry name" value="EGF/Laminin"/>
    <property type="match status" value="3"/>
</dbReference>
<gene>
    <name evidence="4" type="ORF">SVUK_LOCUS16149</name>
</gene>
<dbReference type="EMBL" id="UYYB01111588">
    <property type="protein sequence ID" value="VDM81151.1"/>
    <property type="molecule type" value="Genomic_DNA"/>
</dbReference>
<feature type="disulfide bond" evidence="2">
    <location>
        <begin position="208"/>
        <end position="217"/>
    </location>
</feature>
<dbReference type="PROSITE" id="PS01186">
    <property type="entry name" value="EGF_2"/>
    <property type="match status" value="2"/>
</dbReference>
<dbReference type="InterPro" id="IPR000742">
    <property type="entry name" value="EGF"/>
</dbReference>
<feature type="domain" description="EGF-like" evidence="3">
    <location>
        <begin position="178"/>
        <end position="218"/>
    </location>
</feature>
<reference evidence="4 5" key="1">
    <citation type="submission" date="2018-11" db="EMBL/GenBank/DDBJ databases">
        <authorList>
            <consortium name="Pathogen Informatics"/>
        </authorList>
    </citation>
    <scope>NUCLEOTIDE SEQUENCE [LARGE SCALE GENOMIC DNA]</scope>
</reference>
<feature type="disulfide bond" evidence="2">
    <location>
        <begin position="88"/>
        <end position="97"/>
    </location>
</feature>
<feature type="domain" description="EGF-like" evidence="3">
    <location>
        <begin position="101"/>
        <end position="139"/>
    </location>
</feature>
<evidence type="ECO:0000259" key="3">
    <source>
        <dbReference type="PROSITE" id="PS50026"/>
    </source>
</evidence>
<dbReference type="PANTHER" id="PTHR24033:SF151">
    <property type="entry name" value="NOTCH 2"/>
    <property type="match status" value="1"/>
</dbReference>
<keyword evidence="5" id="KW-1185">Reference proteome</keyword>
<feature type="domain" description="EGF-like" evidence="3">
    <location>
        <begin position="140"/>
        <end position="177"/>
    </location>
</feature>
<feature type="domain" description="EGF-like" evidence="3">
    <location>
        <begin position="55"/>
        <end position="98"/>
    </location>
</feature>
<dbReference type="GO" id="GO:0005509">
    <property type="term" value="F:calcium ion binding"/>
    <property type="evidence" value="ECO:0007669"/>
    <property type="project" value="InterPro"/>
</dbReference>
<feature type="disulfide bond" evidence="2">
    <location>
        <begin position="110"/>
        <end position="127"/>
    </location>
</feature>
<keyword evidence="1 2" id="KW-1015">Disulfide bond</keyword>
<evidence type="ECO:0000313" key="5">
    <source>
        <dbReference type="Proteomes" id="UP000270094"/>
    </source>
</evidence>
<dbReference type="PROSITE" id="PS50026">
    <property type="entry name" value="EGF_3"/>
    <property type="match status" value="4"/>
</dbReference>
<accession>A0A3P7J771</accession>
<name>A0A3P7J771_STRVU</name>
<dbReference type="Pfam" id="PF00008">
    <property type="entry name" value="EGF"/>
    <property type="match status" value="2"/>
</dbReference>
<dbReference type="PROSITE" id="PS00022">
    <property type="entry name" value="EGF_1"/>
    <property type="match status" value="4"/>
</dbReference>
<dbReference type="InterPro" id="IPR001881">
    <property type="entry name" value="EGF-like_Ca-bd_dom"/>
</dbReference>
<sequence length="225" mass="24086">MVAVSGTSCYLSTTSLLNVSSSDEKCNKKCDGDGSEQCAGGRYARVFIYEQVEIDPNACDDHKLCSADLSQGICVDMAADQGNYLCKCDPMFTGTNCETPVSGPCNVNPCKNGGVCIPDTVLNTYTCQCAEGYCGKTCQYAFQCSSNPCLHGGTCVENYDGTRRCECLDFYSGTNCEDVNTCAYNNKCVNGTCDSIVNGVVPGSICTCNPGYTGEYCQESEYSRK</sequence>
<dbReference type="Gene3D" id="2.10.25.10">
    <property type="entry name" value="Laminin"/>
    <property type="match status" value="4"/>
</dbReference>
<dbReference type="CDD" id="cd00054">
    <property type="entry name" value="EGF_CA"/>
    <property type="match status" value="1"/>
</dbReference>
<dbReference type="Proteomes" id="UP000270094">
    <property type="component" value="Unassembled WGS sequence"/>
</dbReference>
<dbReference type="InterPro" id="IPR051830">
    <property type="entry name" value="NOTCH_homolog"/>
</dbReference>
<dbReference type="SMART" id="SM00181">
    <property type="entry name" value="EGF"/>
    <property type="match status" value="4"/>
</dbReference>
<dbReference type="SMART" id="SM00179">
    <property type="entry name" value="EGF_CA"/>
    <property type="match status" value="4"/>
</dbReference>
<dbReference type="AlphaFoldDB" id="A0A3P7J771"/>
<protein>
    <recommendedName>
        <fullName evidence="3">EGF-like domain-containing protein</fullName>
    </recommendedName>
</protein>
<dbReference type="OrthoDB" id="5800348at2759"/>
<dbReference type="PRINTS" id="PR00010">
    <property type="entry name" value="EGFBLOOD"/>
</dbReference>
<feature type="disulfide bond" evidence="2">
    <location>
        <begin position="129"/>
        <end position="138"/>
    </location>
</feature>